<protein>
    <submittedName>
        <fullName evidence="1">Uncharacterized protein</fullName>
    </submittedName>
</protein>
<name>A0ABQ8TYV3_PERAM</name>
<gene>
    <name evidence="1" type="ORF">ANN_02743</name>
</gene>
<proteinExistence type="predicted"/>
<reference evidence="1 2" key="1">
    <citation type="journal article" date="2022" name="Allergy">
        <title>Genome assembly and annotation of Periplaneta americana reveal a comprehensive cockroach allergen profile.</title>
        <authorList>
            <person name="Wang L."/>
            <person name="Xiong Q."/>
            <person name="Saelim N."/>
            <person name="Wang L."/>
            <person name="Nong W."/>
            <person name="Wan A.T."/>
            <person name="Shi M."/>
            <person name="Liu X."/>
            <person name="Cao Q."/>
            <person name="Hui J.H.L."/>
            <person name="Sookrung N."/>
            <person name="Leung T.F."/>
            <person name="Tungtrongchitr A."/>
            <person name="Tsui S.K.W."/>
        </authorList>
    </citation>
    <scope>NUCLEOTIDE SEQUENCE [LARGE SCALE GENOMIC DNA]</scope>
    <source>
        <strain evidence="1">PWHHKU_190912</strain>
    </source>
</reference>
<sequence>MDCEKLFPRGKETFGGLRRRWEDNIKMDLTEVGYDDRDWIDLAQDRDQWRAYGVRQYPLIELPIKQYISLDDMCQRKNNYCLYASEVSRAVASWSKASCLGLALRNARWFESSWGKKFSHEISVSVWDRCPPSIVMNLGSYDSYNGWGGSLC</sequence>
<organism evidence="1 2">
    <name type="scientific">Periplaneta americana</name>
    <name type="common">American cockroach</name>
    <name type="synonym">Blatta americana</name>
    <dbReference type="NCBI Taxonomy" id="6978"/>
    <lineage>
        <taxon>Eukaryota</taxon>
        <taxon>Metazoa</taxon>
        <taxon>Ecdysozoa</taxon>
        <taxon>Arthropoda</taxon>
        <taxon>Hexapoda</taxon>
        <taxon>Insecta</taxon>
        <taxon>Pterygota</taxon>
        <taxon>Neoptera</taxon>
        <taxon>Polyneoptera</taxon>
        <taxon>Dictyoptera</taxon>
        <taxon>Blattodea</taxon>
        <taxon>Blattoidea</taxon>
        <taxon>Blattidae</taxon>
        <taxon>Blattinae</taxon>
        <taxon>Periplaneta</taxon>
    </lineage>
</organism>
<evidence type="ECO:0000313" key="2">
    <source>
        <dbReference type="Proteomes" id="UP001148838"/>
    </source>
</evidence>
<keyword evidence="2" id="KW-1185">Reference proteome</keyword>
<dbReference type="EMBL" id="JAJSOF020000001">
    <property type="protein sequence ID" value="KAJ4451282.1"/>
    <property type="molecule type" value="Genomic_DNA"/>
</dbReference>
<accession>A0ABQ8TYV3</accession>
<dbReference type="Proteomes" id="UP001148838">
    <property type="component" value="Unassembled WGS sequence"/>
</dbReference>
<evidence type="ECO:0000313" key="1">
    <source>
        <dbReference type="EMBL" id="KAJ4451282.1"/>
    </source>
</evidence>
<comment type="caution">
    <text evidence="1">The sequence shown here is derived from an EMBL/GenBank/DDBJ whole genome shotgun (WGS) entry which is preliminary data.</text>
</comment>